<reference evidence="1 2" key="1">
    <citation type="submission" date="2020-08" db="EMBL/GenBank/DDBJ databases">
        <title>Genomic Encyclopedia of Type Strains, Phase IV (KMG-IV): sequencing the most valuable type-strain genomes for metagenomic binning, comparative biology and taxonomic classification.</title>
        <authorList>
            <person name="Goeker M."/>
        </authorList>
    </citation>
    <scope>NUCLEOTIDE SEQUENCE [LARGE SCALE GENOMIC DNA]</scope>
    <source>
        <strain evidence="1 2">DSM 29348</strain>
    </source>
</reference>
<dbReference type="InterPro" id="IPR045584">
    <property type="entry name" value="Pilin-like"/>
</dbReference>
<dbReference type="EMBL" id="JACIEB010000001">
    <property type="protein sequence ID" value="MBB3980440.1"/>
    <property type="molecule type" value="Genomic_DNA"/>
</dbReference>
<dbReference type="AlphaFoldDB" id="A0A7W6DBY0"/>
<evidence type="ECO:0000313" key="2">
    <source>
        <dbReference type="Proteomes" id="UP000552757"/>
    </source>
</evidence>
<comment type="caution">
    <text evidence="1">The sequence shown here is derived from an EMBL/GenBank/DDBJ whole genome shotgun (WGS) entry which is preliminary data.</text>
</comment>
<dbReference type="RefSeq" id="WP_183953471.1">
    <property type="nucleotide sequence ID" value="NZ_JACIEB010000001.1"/>
</dbReference>
<keyword evidence="2" id="KW-1185">Reference proteome</keyword>
<organism evidence="1 2">
    <name type="scientific">Sphingobium fontiphilum</name>
    <dbReference type="NCBI Taxonomy" id="944425"/>
    <lineage>
        <taxon>Bacteria</taxon>
        <taxon>Pseudomonadati</taxon>
        <taxon>Pseudomonadota</taxon>
        <taxon>Alphaproteobacteria</taxon>
        <taxon>Sphingomonadales</taxon>
        <taxon>Sphingomonadaceae</taxon>
        <taxon>Sphingobium</taxon>
    </lineage>
</organism>
<dbReference type="Proteomes" id="UP000552757">
    <property type="component" value="Unassembled WGS sequence"/>
</dbReference>
<gene>
    <name evidence="1" type="ORF">GGR44_000071</name>
</gene>
<evidence type="ECO:0000313" key="1">
    <source>
        <dbReference type="EMBL" id="MBB3980440.1"/>
    </source>
</evidence>
<dbReference type="Gene3D" id="3.30.700.10">
    <property type="entry name" value="Glycoprotein, Type 4 Pilin"/>
    <property type="match status" value="1"/>
</dbReference>
<proteinExistence type="predicted"/>
<name>A0A7W6DBY0_9SPHN</name>
<protein>
    <submittedName>
        <fullName evidence="1">Type II secretory pathway pseudopilin PulG</fullName>
    </submittedName>
</protein>
<dbReference type="SUPFAM" id="SSF54523">
    <property type="entry name" value="Pili subunits"/>
    <property type="match status" value="1"/>
</dbReference>
<sequence>MTLLESLVTVAITLLLATIAFPAMDRAAQSLAQAQARVALVADVRTARASALREGRAVALVIGENGDRYMVDGRIVVLPDGLRLSSRPGRAIAFYPDGTANGSTLALTGPKSIGLWRVAPATGLIASLEAAQ</sequence>
<accession>A0A7W6DBY0</accession>